<dbReference type="Proteomes" id="UP001628078">
    <property type="component" value="Unassembled WGS sequence"/>
</dbReference>
<dbReference type="EMBL" id="BQXO01000002">
    <property type="protein sequence ID" value="GKT05404.1"/>
    <property type="molecule type" value="Genomic_DNA"/>
</dbReference>
<protein>
    <submittedName>
        <fullName evidence="1">Uncharacterized protein</fullName>
    </submittedName>
</protein>
<gene>
    <name evidence="1" type="ORF">JCM31185_06930</name>
</gene>
<sequence length="143" mass="16641">MLKPRGNNPFETFVEYGRKQATTFSGFCGYHDATLFKDIETGIFKSSDWEIFLYTYRTLAAQLHAKEEAVKQQQQLADIFKKRNNEILDAFKSGASDLEFDKRKMDEFILGQRPKSPVTSIIWRFNQKIDFAGSAFYSPIRNF</sequence>
<organism evidence="1 2">
    <name type="scientific">Furfurilactobacillus curtus</name>
    <dbReference type="NCBI Taxonomy" id="1746200"/>
    <lineage>
        <taxon>Bacteria</taxon>
        <taxon>Bacillati</taxon>
        <taxon>Bacillota</taxon>
        <taxon>Bacilli</taxon>
        <taxon>Lactobacillales</taxon>
        <taxon>Lactobacillaceae</taxon>
        <taxon>Furfurilactobacillus</taxon>
    </lineage>
</organism>
<evidence type="ECO:0000313" key="2">
    <source>
        <dbReference type="Proteomes" id="UP001628078"/>
    </source>
</evidence>
<name>A0ABQ5JPB0_9LACO</name>
<dbReference type="RefSeq" id="WP_407882661.1">
    <property type="nucleotide sequence ID" value="NZ_BQXO01000002.1"/>
</dbReference>
<evidence type="ECO:0000313" key="1">
    <source>
        <dbReference type="EMBL" id="GKT05404.1"/>
    </source>
</evidence>
<accession>A0ABQ5JPB0</accession>
<keyword evidence="2" id="KW-1185">Reference proteome</keyword>
<reference evidence="1 2" key="1">
    <citation type="submission" date="2022-03" db="EMBL/GenBank/DDBJ databases">
        <title>Draft genome sequence of Furfurilactobacillus curtus JCM 31185.</title>
        <authorList>
            <person name="Suzuki S."/>
            <person name="Endo A."/>
            <person name="Kajikawa A."/>
        </authorList>
    </citation>
    <scope>NUCLEOTIDE SEQUENCE [LARGE SCALE GENOMIC DNA]</scope>
    <source>
        <strain evidence="1 2">JCM 31185</strain>
    </source>
</reference>
<proteinExistence type="predicted"/>
<comment type="caution">
    <text evidence="1">The sequence shown here is derived from an EMBL/GenBank/DDBJ whole genome shotgun (WGS) entry which is preliminary data.</text>
</comment>